<evidence type="ECO:0000256" key="10">
    <source>
        <dbReference type="ARBA" id="ARBA00029447"/>
    </source>
</evidence>
<keyword evidence="6 13" id="KW-0812">Transmembrane</keyword>
<evidence type="ECO:0000259" key="15">
    <source>
        <dbReference type="PROSITE" id="PS50885"/>
    </source>
</evidence>
<evidence type="ECO:0000256" key="12">
    <source>
        <dbReference type="SAM" id="MobiDB-lite"/>
    </source>
</evidence>
<accession>A0A060NL46</accession>
<keyword evidence="5" id="KW-0997">Cell inner membrane</keyword>
<dbReference type="RefSeq" id="WP_029462748.1">
    <property type="nucleotide sequence ID" value="NZ_AP014568.1"/>
</dbReference>
<dbReference type="PROSITE" id="PS50111">
    <property type="entry name" value="CHEMOTAXIS_TRANSDUC_2"/>
    <property type="match status" value="1"/>
</dbReference>
<feature type="transmembrane region" description="Helical" evidence="13">
    <location>
        <begin position="12"/>
        <end position="34"/>
    </location>
</feature>
<keyword evidence="2" id="KW-1003">Cell membrane</keyword>
<dbReference type="EMBL" id="AP014568">
    <property type="protein sequence ID" value="BAO82090.1"/>
    <property type="molecule type" value="Genomic_DNA"/>
</dbReference>
<evidence type="ECO:0000313" key="17">
    <source>
        <dbReference type="Proteomes" id="UP000067461"/>
    </source>
</evidence>
<dbReference type="HOGENOM" id="CLU_000445_107_16_4"/>
<dbReference type="GO" id="GO:0006935">
    <property type="term" value="P:chemotaxis"/>
    <property type="evidence" value="ECO:0007669"/>
    <property type="project" value="UniProtKB-KW"/>
</dbReference>
<organism evidence="16 17">
    <name type="scientific">Serpentinimonas raichei</name>
    <dbReference type="NCBI Taxonomy" id="1458425"/>
    <lineage>
        <taxon>Bacteria</taxon>
        <taxon>Pseudomonadati</taxon>
        <taxon>Pseudomonadota</taxon>
        <taxon>Betaproteobacteria</taxon>
        <taxon>Burkholderiales</taxon>
        <taxon>Comamonadaceae</taxon>
        <taxon>Serpentinimonas</taxon>
    </lineage>
</organism>
<evidence type="ECO:0000256" key="11">
    <source>
        <dbReference type="PROSITE-ProRule" id="PRU00284"/>
    </source>
</evidence>
<dbReference type="Proteomes" id="UP000067461">
    <property type="component" value="Chromosome"/>
</dbReference>
<dbReference type="GO" id="GO:0004888">
    <property type="term" value="F:transmembrane signaling receptor activity"/>
    <property type="evidence" value="ECO:0007669"/>
    <property type="project" value="InterPro"/>
</dbReference>
<dbReference type="SUPFAM" id="SSF58104">
    <property type="entry name" value="Methyl-accepting chemotaxis protein (MCP) signaling domain"/>
    <property type="match status" value="1"/>
</dbReference>
<evidence type="ECO:0000256" key="3">
    <source>
        <dbReference type="ARBA" id="ARBA00022481"/>
    </source>
</evidence>
<feature type="domain" description="HAMP" evidence="15">
    <location>
        <begin position="214"/>
        <end position="266"/>
    </location>
</feature>
<dbReference type="STRING" id="1458425.SRAA_2236"/>
<evidence type="ECO:0000256" key="6">
    <source>
        <dbReference type="ARBA" id="ARBA00022692"/>
    </source>
</evidence>
<dbReference type="InterPro" id="IPR004091">
    <property type="entry name" value="Chemotax_Me-accpt_rcpt_Me-site"/>
</dbReference>
<protein>
    <submittedName>
        <fullName evidence="16">Methyl-accepting chemotaxis protein</fullName>
    </submittedName>
</protein>
<comment type="similarity">
    <text evidence="10">Belongs to the methyl-accepting chemotaxis (MCP) protein family.</text>
</comment>
<dbReference type="InterPro" id="IPR003122">
    <property type="entry name" value="Tar_rcpt_lig-bd"/>
</dbReference>
<feature type="transmembrane region" description="Helical" evidence="13">
    <location>
        <begin position="189"/>
        <end position="213"/>
    </location>
</feature>
<comment type="subcellular location">
    <subcellularLocation>
        <location evidence="1">Cell inner membrane</location>
        <topology evidence="1">Multi-pass membrane protein</topology>
    </subcellularLocation>
</comment>
<dbReference type="Pfam" id="PF00015">
    <property type="entry name" value="MCPsignal"/>
    <property type="match status" value="1"/>
</dbReference>
<evidence type="ECO:0000313" key="16">
    <source>
        <dbReference type="EMBL" id="BAO82090.1"/>
    </source>
</evidence>
<evidence type="ECO:0000259" key="14">
    <source>
        <dbReference type="PROSITE" id="PS50111"/>
    </source>
</evidence>
<feature type="region of interest" description="Disordered" evidence="12">
    <location>
        <begin position="563"/>
        <end position="615"/>
    </location>
</feature>
<dbReference type="Pfam" id="PF00672">
    <property type="entry name" value="HAMP"/>
    <property type="match status" value="1"/>
</dbReference>
<dbReference type="AlphaFoldDB" id="A0A060NL46"/>
<sequence length="615" mass="63328">MNLLQDLKIGPRLGLLSAVLLALMLALAVVGFVATDRMYVQAESLYQESVLSQAKLKDMTYMVQRNRVLVMDALLDPAPENVQARNTELRANLQKINQIWEEHLVGEKSAAEQQADAAFATARQAYVAQGLLPIMDAILAGQPEQAKALYQARMSDLQRAFTPTLDGLKDVENSLVQEKYQAINATNQAVNVIMIAGTLLGLLLGGLLAWAIARSITRPLEQALLVAQTVAAGDLSAHFEPSGHDQVAELLRALAAMNASLARVVGEVRTSADSISTGASEIASGNADLSQRTEQQASSLEQTAASMEQLTATVKQNAETARAASQIAAGASAAAEQGGAVVGRVVGTMQEISASSQKIADIIGVIDGIAFQTNILALNAAVEAARAGEQGRGFAVVASEVRSLAGRSAAAAKEIKELIGASVQRVEQGSQLVAQAGQSVGEIVSQVKRVTDLIAEISAASNEQSEGIGQIGQAVQQLDHATQQNAALVEQSAAASESLKGQAAHLIALVGQFKLDQGDVGRGAGGAAAPARTAPAPRAAVPAAYRAAPPAASAARGAGAASASRAAPAGQSGSASARMSAPRPAAAQSRLAPPARALPPTAKPKAEAEGDWTSF</sequence>
<dbReference type="CDD" id="cd11386">
    <property type="entry name" value="MCP_signal"/>
    <property type="match status" value="1"/>
</dbReference>
<evidence type="ECO:0000256" key="2">
    <source>
        <dbReference type="ARBA" id="ARBA00022475"/>
    </source>
</evidence>
<keyword evidence="3" id="KW-0488">Methylation</keyword>
<keyword evidence="8 13" id="KW-0472">Membrane</keyword>
<dbReference type="PROSITE" id="PS00538">
    <property type="entry name" value="CHEMOTAXIS_TRANSDUC_1"/>
    <property type="match status" value="1"/>
</dbReference>
<dbReference type="SMART" id="SM00283">
    <property type="entry name" value="MA"/>
    <property type="match status" value="1"/>
</dbReference>
<evidence type="ECO:0000256" key="5">
    <source>
        <dbReference type="ARBA" id="ARBA00022519"/>
    </source>
</evidence>
<dbReference type="PANTHER" id="PTHR43531:SF14">
    <property type="entry name" value="METHYL-ACCEPTING CHEMOTAXIS PROTEIN I-RELATED"/>
    <property type="match status" value="1"/>
</dbReference>
<dbReference type="KEGG" id="cbaa:SRAA_2236"/>
<dbReference type="CDD" id="cd06225">
    <property type="entry name" value="HAMP"/>
    <property type="match status" value="1"/>
</dbReference>
<dbReference type="GO" id="GO:0007165">
    <property type="term" value="P:signal transduction"/>
    <property type="evidence" value="ECO:0007669"/>
    <property type="project" value="UniProtKB-KW"/>
</dbReference>
<dbReference type="PRINTS" id="PR00260">
    <property type="entry name" value="CHEMTRNSDUCR"/>
</dbReference>
<evidence type="ECO:0000256" key="7">
    <source>
        <dbReference type="ARBA" id="ARBA00022989"/>
    </source>
</evidence>
<dbReference type="Pfam" id="PF02203">
    <property type="entry name" value="TarH"/>
    <property type="match status" value="1"/>
</dbReference>
<dbReference type="InterPro" id="IPR004089">
    <property type="entry name" value="MCPsignal_dom"/>
</dbReference>
<dbReference type="FunFam" id="1.10.287.950:FF:000001">
    <property type="entry name" value="Methyl-accepting chemotaxis sensory transducer"/>
    <property type="match status" value="1"/>
</dbReference>
<proteinExistence type="inferred from homology"/>
<keyword evidence="17" id="KW-1185">Reference proteome</keyword>
<dbReference type="PROSITE" id="PS50885">
    <property type="entry name" value="HAMP"/>
    <property type="match status" value="1"/>
</dbReference>
<evidence type="ECO:0000256" key="13">
    <source>
        <dbReference type="SAM" id="Phobius"/>
    </source>
</evidence>
<dbReference type="InterPro" id="IPR004090">
    <property type="entry name" value="Chemotax_Me-accpt_rcpt"/>
</dbReference>
<keyword evidence="4" id="KW-0145">Chemotaxis</keyword>
<dbReference type="InterPro" id="IPR003660">
    <property type="entry name" value="HAMP_dom"/>
</dbReference>
<evidence type="ECO:0000256" key="8">
    <source>
        <dbReference type="ARBA" id="ARBA00023136"/>
    </source>
</evidence>
<keyword evidence="7 13" id="KW-1133">Transmembrane helix</keyword>
<feature type="domain" description="Methyl-accepting transducer" evidence="14">
    <location>
        <begin position="271"/>
        <end position="500"/>
    </location>
</feature>
<reference evidence="16 17" key="1">
    <citation type="journal article" date="2014" name="Nat. Commun.">
        <title>Physiological and genomic features of highly alkaliphilic hydrogen-utilizing Betaproteobacteria from a continental serpentinizing site.</title>
        <authorList>
            <person name="Suzuki S."/>
            <person name="Kuenen J.G."/>
            <person name="Schipper K."/>
            <person name="van der Velde S."/>
            <person name="Ishii S."/>
            <person name="Wu A."/>
            <person name="Sorokin D.Y."/>
            <person name="Tenney A."/>
            <person name="Meng X.Y."/>
            <person name="Morrill P.L."/>
            <person name="Kamagata Y."/>
            <person name="Muyzer G."/>
            <person name="Nealson K.H."/>
        </authorList>
    </citation>
    <scope>NUCLEOTIDE SEQUENCE [LARGE SCALE GENOMIC DNA]</scope>
    <source>
        <strain evidence="16 17">A1</strain>
    </source>
</reference>
<dbReference type="GO" id="GO:0005886">
    <property type="term" value="C:plasma membrane"/>
    <property type="evidence" value="ECO:0007669"/>
    <property type="project" value="UniProtKB-SubCell"/>
</dbReference>
<evidence type="ECO:0000256" key="1">
    <source>
        <dbReference type="ARBA" id="ARBA00004429"/>
    </source>
</evidence>
<feature type="compositionally biased region" description="Low complexity" evidence="12">
    <location>
        <begin position="563"/>
        <end position="600"/>
    </location>
</feature>
<dbReference type="InterPro" id="IPR051310">
    <property type="entry name" value="MCP_chemotaxis"/>
</dbReference>
<dbReference type="OrthoDB" id="9806477at2"/>
<dbReference type="Gene3D" id="1.10.287.950">
    <property type="entry name" value="Methyl-accepting chemotaxis protein"/>
    <property type="match status" value="1"/>
</dbReference>
<dbReference type="PANTHER" id="PTHR43531">
    <property type="entry name" value="PROTEIN ICFG"/>
    <property type="match status" value="1"/>
</dbReference>
<evidence type="ECO:0000256" key="4">
    <source>
        <dbReference type="ARBA" id="ARBA00022500"/>
    </source>
</evidence>
<evidence type="ECO:0000256" key="9">
    <source>
        <dbReference type="ARBA" id="ARBA00023224"/>
    </source>
</evidence>
<keyword evidence="9 11" id="KW-0807">Transducer</keyword>
<gene>
    <name evidence="16" type="primary">mcp</name>
    <name evidence="16" type="ORF">SRAA_2236</name>
</gene>
<name>A0A060NL46_9BURK</name>
<dbReference type="SMART" id="SM00304">
    <property type="entry name" value="HAMP"/>
    <property type="match status" value="1"/>
</dbReference>